<feature type="signal peptide" evidence="9">
    <location>
        <begin position="1"/>
        <end position="17"/>
    </location>
</feature>
<keyword evidence="2" id="KW-1003">Cell membrane</keyword>
<dbReference type="EMBL" id="KZ559500">
    <property type="protein sequence ID" value="PLN86104.1"/>
    <property type="molecule type" value="Genomic_DNA"/>
</dbReference>
<evidence type="ECO:0000256" key="6">
    <source>
        <dbReference type="ARBA" id="ARBA00023180"/>
    </source>
</evidence>
<evidence type="ECO:0000256" key="5">
    <source>
        <dbReference type="ARBA" id="ARBA00023136"/>
    </source>
</evidence>
<evidence type="ECO:0000256" key="3">
    <source>
        <dbReference type="ARBA" id="ARBA00022622"/>
    </source>
</evidence>
<evidence type="ECO:0000256" key="7">
    <source>
        <dbReference type="ARBA" id="ARBA00023288"/>
    </source>
</evidence>
<keyword evidence="3" id="KW-0336">GPI-anchor</keyword>
<evidence type="ECO:0000256" key="2">
    <source>
        <dbReference type="ARBA" id="ARBA00022475"/>
    </source>
</evidence>
<keyword evidence="6" id="KW-0325">Glycoprotein</keyword>
<dbReference type="InterPro" id="IPR046936">
    <property type="entry name" value="BIM1-like"/>
</dbReference>
<sequence length="249" mass="25284">MKLSILALPFLTSLVSAHFSLNYPPPRGENKDEMHTFPCGGLAQSSKRAPIAISSDGKGTFPVAVTMGHAHTALEILLALGDNPSDNFNITLHPTFGVMGLGSFCIPDVVVDEHLLGTKVVDGMNATLQVQSNGDPTGGLYTCSDIQFSSTFTISKSTPCQNNTGISAVPFTGASAERNANESTSSGDPQGGNDDSHNGNHSGNHDGSGSSSSTHGSAPTSTSAAGGVALETAAWGVLGAMVVGGIAVL</sequence>
<keyword evidence="4 9" id="KW-0732">Signal</keyword>
<dbReference type="GO" id="GO:0098552">
    <property type="term" value="C:side of membrane"/>
    <property type="evidence" value="ECO:0007669"/>
    <property type="project" value="UniProtKB-KW"/>
</dbReference>
<feature type="region of interest" description="Disordered" evidence="8">
    <location>
        <begin position="176"/>
        <end position="223"/>
    </location>
</feature>
<evidence type="ECO:0000313" key="12">
    <source>
        <dbReference type="Proteomes" id="UP000235023"/>
    </source>
</evidence>
<evidence type="ECO:0000259" key="10">
    <source>
        <dbReference type="Pfam" id="PF20238"/>
    </source>
</evidence>
<dbReference type="PANTHER" id="PTHR34992">
    <property type="entry name" value="HYPHAL ANASTAMOSIS-7 PROTEIN"/>
    <property type="match status" value="1"/>
</dbReference>
<name>A0A2J5I7W8_9EURO</name>
<dbReference type="Proteomes" id="UP000235023">
    <property type="component" value="Unassembled WGS sequence"/>
</dbReference>
<feature type="domain" description="Copper acquisition factor BIM1-like" evidence="10">
    <location>
        <begin position="16"/>
        <end position="165"/>
    </location>
</feature>
<evidence type="ECO:0000256" key="1">
    <source>
        <dbReference type="ARBA" id="ARBA00004609"/>
    </source>
</evidence>
<accession>A0A2J5I7W8</accession>
<gene>
    <name evidence="11" type="ORF">BDW42DRAFT_159289</name>
</gene>
<evidence type="ECO:0000256" key="9">
    <source>
        <dbReference type="SAM" id="SignalP"/>
    </source>
</evidence>
<organism evidence="11 12">
    <name type="scientific">Aspergillus taichungensis</name>
    <dbReference type="NCBI Taxonomy" id="482145"/>
    <lineage>
        <taxon>Eukaryota</taxon>
        <taxon>Fungi</taxon>
        <taxon>Dikarya</taxon>
        <taxon>Ascomycota</taxon>
        <taxon>Pezizomycotina</taxon>
        <taxon>Eurotiomycetes</taxon>
        <taxon>Eurotiomycetidae</taxon>
        <taxon>Eurotiales</taxon>
        <taxon>Aspergillaceae</taxon>
        <taxon>Aspergillus</taxon>
        <taxon>Aspergillus subgen. Circumdati</taxon>
    </lineage>
</organism>
<keyword evidence="5" id="KW-0472">Membrane</keyword>
<keyword evidence="7" id="KW-0449">Lipoprotein</keyword>
<dbReference type="InterPro" id="IPR046530">
    <property type="entry name" value="BIM1-like_dom"/>
</dbReference>
<comment type="subcellular location">
    <subcellularLocation>
        <location evidence="1">Cell membrane</location>
        <topology evidence="1">Lipid-anchor</topology>
        <topology evidence="1">GPI-anchor</topology>
    </subcellularLocation>
</comment>
<evidence type="ECO:0000313" key="11">
    <source>
        <dbReference type="EMBL" id="PLN86104.1"/>
    </source>
</evidence>
<dbReference type="GO" id="GO:0005886">
    <property type="term" value="C:plasma membrane"/>
    <property type="evidence" value="ECO:0007669"/>
    <property type="project" value="UniProtKB-SubCell"/>
</dbReference>
<dbReference type="Pfam" id="PF20238">
    <property type="entry name" value="BIM1-like_dom"/>
    <property type="match status" value="1"/>
</dbReference>
<feature type="compositionally biased region" description="Low complexity" evidence="8">
    <location>
        <begin position="199"/>
        <end position="223"/>
    </location>
</feature>
<dbReference type="CDD" id="cd21176">
    <property type="entry name" value="LPMO_auxiliary-like"/>
    <property type="match status" value="1"/>
</dbReference>
<evidence type="ECO:0000256" key="8">
    <source>
        <dbReference type="SAM" id="MobiDB-lite"/>
    </source>
</evidence>
<evidence type="ECO:0000256" key="4">
    <source>
        <dbReference type="ARBA" id="ARBA00022729"/>
    </source>
</evidence>
<feature type="chain" id="PRO_5014397596" description="Copper acquisition factor BIM1-like domain-containing protein" evidence="9">
    <location>
        <begin position="18"/>
        <end position="249"/>
    </location>
</feature>
<keyword evidence="12" id="KW-1185">Reference proteome</keyword>
<dbReference type="PANTHER" id="PTHR34992:SF1">
    <property type="entry name" value="COPPER ACQUISITION FACTOR BIM1-LIKE DOMAIN-CONTAINING PROTEIN"/>
    <property type="match status" value="1"/>
</dbReference>
<reference evidence="12" key="1">
    <citation type="submission" date="2017-12" db="EMBL/GenBank/DDBJ databases">
        <authorList>
            <consortium name="DOE Joint Genome Institute"/>
            <person name="Mondo S.J."/>
            <person name="Kjaerbolling I."/>
            <person name="Vesth T.C."/>
            <person name="Frisvad J.C."/>
            <person name="Nybo J.L."/>
            <person name="Theobald S."/>
            <person name="Kuo A."/>
            <person name="Bowyer P."/>
            <person name="Matsuda Y."/>
            <person name="Lyhne E.K."/>
            <person name="Kogle M.E."/>
            <person name="Clum A."/>
            <person name="Lipzen A."/>
            <person name="Salamov A."/>
            <person name="Ngan C.Y."/>
            <person name="Daum C."/>
            <person name="Chiniquy J."/>
            <person name="Barry K."/>
            <person name="LaButti K."/>
            <person name="Haridas S."/>
            <person name="Simmons B.A."/>
            <person name="Magnuson J.K."/>
            <person name="Mortensen U.H."/>
            <person name="Larsen T.O."/>
            <person name="Grigoriev I.V."/>
            <person name="Baker S.E."/>
            <person name="Andersen M.R."/>
            <person name="Nordberg H.P."/>
            <person name="Cantor M.N."/>
            <person name="Hua S.X."/>
        </authorList>
    </citation>
    <scope>NUCLEOTIDE SEQUENCE [LARGE SCALE GENOMIC DNA]</scope>
    <source>
        <strain evidence="12">IBT 19404</strain>
    </source>
</reference>
<proteinExistence type="predicted"/>
<protein>
    <recommendedName>
        <fullName evidence="10">Copper acquisition factor BIM1-like domain-containing protein</fullName>
    </recommendedName>
</protein>
<dbReference type="AlphaFoldDB" id="A0A2J5I7W8"/>
<dbReference type="OrthoDB" id="2146436at2759"/>